<sequence length="331" mass="37694">MQPLSTAVMLMEMKYLNKEAIRQVYGQKPRSNKAFSLKRIFFSEKFAPYLFVAPFLLSFLIFFLYPTASTISMSFQEVHGLSSSKFIGLDNYRRMFDEHFFNALKTNTIYTILSLLLLIPIPIVFAVFLNSKLTKGKTLFKSIIFIPALTSVIVAGVSFRLMFGEADTAFINSVIAKFGISPQNWILNYSTGMMLMVILNTWRTAGINMVYYLAGLQSIPEELYESAEMDGASVFSKFYWITLPLLKPIIIYTLTIGIFEGYRMFGESYVFWNEGMPGDIGLTIVRFIYQQAFQRNDMGMGSAIGITLLLIVLTVNLVQLKMFGLFKKESE</sequence>
<evidence type="ECO:0000259" key="8">
    <source>
        <dbReference type="PROSITE" id="PS50928"/>
    </source>
</evidence>
<feature type="transmembrane region" description="Helical" evidence="7">
    <location>
        <begin position="46"/>
        <end position="65"/>
    </location>
</feature>
<dbReference type="InterPro" id="IPR000515">
    <property type="entry name" value="MetI-like"/>
</dbReference>
<keyword evidence="4 7" id="KW-0812">Transmembrane</keyword>
<gene>
    <name evidence="9" type="ORF">NV381_16615</name>
</gene>
<dbReference type="InterPro" id="IPR050809">
    <property type="entry name" value="UgpAE/MalFG_permease"/>
</dbReference>
<evidence type="ECO:0000313" key="9">
    <source>
        <dbReference type="EMBL" id="MCR8632827.1"/>
    </source>
</evidence>
<dbReference type="EMBL" id="JANQBD010000011">
    <property type="protein sequence ID" value="MCR8632827.1"/>
    <property type="molecule type" value="Genomic_DNA"/>
</dbReference>
<evidence type="ECO:0000256" key="7">
    <source>
        <dbReference type="RuleBase" id="RU363032"/>
    </source>
</evidence>
<dbReference type="Proteomes" id="UP001300012">
    <property type="component" value="Unassembled WGS sequence"/>
</dbReference>
<reference evidence="9 10" key="1">
    <citation type="submission" date="2022-08" db="EMBL/GenBank/DDBJ databases">
        <title>Paenibacillus endoradicis sp. nov., Paenibacillus radicibacter sp. nov and Paenibacillus pararadicis sp. nov., three cold-adapted plant growth-promoting bacteria isolated from root of Larix gmelinii in Great Khingan.</title>
        <authorList>
            <person name="Xue H."/>
        </authorList>
    </citation>
    <scope>NUCLEOTIDE SEQUENCE [LARGE SCALE GENOMIC DNA]</scope>
    <source>
        <strain evidence="9 10">N5-1-1-5</strain>
    </source>
</reference>
<feature type="transmembrane region" description="Helical" evidence="7">
    <location>
        <begin position="238"/>
        <end position="259"/>
    </location>
</feature>
<evidence type="ECO:0000313" key="10">
    <source>
        <dbReference type="Proteomes" id="UP001300012"/>
    </source>
</evidence>
<keyword evidence="3" id="KW-1003">Cell membrane</keyword>
<dbReference type="PROSITE" id="PS50928">
    <property type="entry name" value="ABC_TM1"/>
    <property type="match status" value="1"/>
</dbReference>
<keyword evidence="10" id="KW-1185">Reference proteome</keyword>
<evidence type="ECO:0000256" key="1">
    <source>
        <dbReference type="ARBA" id="ARBA00004651"/>
    </source>
</evidence>
<keyword evidence="5 7" id="KW-1133">Transmembrane helix</keyword>
<comment type="similarity">
    <text evidence="7">Belongs to the binding-protein-dependent transport system permease family.</text>
</comment>
<evidence type="ECO:0000256" key="4">
    <source>
        <dbReference type="ARBA" id="ARBA00022692"/>
    </source>
</evidence>
<dbReference type="InterPro" id="IPR035906">
    <property type="entry name" value="MetI-like_sf"/>
</dbReference>
<keyword evidence="2 7" id="KW-0813">Transport</keyword>
<dbReference type="Pfam" id="PF00528">
    <property type="entry name" value="BPD_transp_1"/>
    <property type="match status" value="1"/>
</dbReference>
<evidence type="ECO:0000256" key="5">
    <source>
        <dbReference type="ARBA" id="ARBA00022989"/>
    </source>
</evidence>
<comment type="subcellular location">
    <subcellularLocation>
        <location evidence="1 7">Cell membrane</location>
        <topology evidence="1 7">Multi-pass membrane protein</topology>
    </subcellularLocation>
</comment>
<dbReference type="Gene3D" id="1.10.3720.10">
    <property type="entry name" value="MetI-like"/>
    <property type="match status" value="1"/>
</dbReference>
<feature type="transmembrane region" description="Helical" evidence="7">
    <location>
        <begin position="298"/>
        <end position="318"/>
    </location>
</feature>
<feature type="transmembrane region" description="Helical" evidence="7">
    <location>
        <begin position="109"/>
        <end position="130"/>
    </location>
</feature>
<evidence type="ECO:0000256" key="2">
    <source>
        <dbReference type="ARBA" id="ARBA00022448"/>
    </source>
</evidence>
<dbReference type="PANTHER" id="PTHR43227">
    <property type="entry name" value="BLL4140 PROTEIN"/>
    <property type="match status" value="1"/>
</dbReference>
<name>A0ABT1YI22_9BACL</name>
<keyword evidence="6 7" id="KW-0472">Membrane</keyword>
<feature type="transmembrane region" description="Helical" evidence="7">
    <location>
        <begin position="142"/>
        <end position="163"/>
    </location>
</feature>
<dbReference type="CDD" id="cd06261">
    <property type="entry name" value="TM_PBP2"/>
    <property type="match status" value="1"/>
</dbReference>
<feature type="domain" description="ABC transmembrane type-1" evidence="8">
    <location>
        <begin position="104"/>
        <end position="319"/>
    </location>
</feature>
<evidence type="ECO:0000256" key="3">
    <source>
        <dbReference type="ARBA" id="ARBA00022475"/>
    </source>
</evidence>
<accession>A0ABT1YI22</accession>
<dbReference type="PANTHER" id="PTHR43227:SF7">
    <property type="entry name" value="ARABINOOLIGOSACCHARIDES TRANSPORT SYSTEM PERMEASE PROTEIN ARAP"/>
    <property type="match status" value="1"/>
</dbReference>
<protein>
    <submittedName>
        <fullName evidence="9">Sugar ABC transporter permease</fullName>
    </submittedName>
</protein>
<evidence type="ECO:0000256" key="6">
    <source>
        <dbReference type="ARBA" id="ARBA00023136"/>
    </source>
</evidence>
<dbReference type="SUPFAM" id="SSF160964">
    <property type="entry name" value="MalF N-terminal region-like"/>
    <property type="match status" value="1"/>
</dbReference>
<dbReference type="SUPFAM" id="SSF161098">
    <property type="entry name" value="MetI-like"/>
    <property type="match status" value="1"/>
</dbReference>
<organism evidence="9 10">
    <name type="scientific">Paenibacillus radicis</name>
    <name type="common">ex Xue et al. 2023</name>
    <dbReference type="NCBI Taxonomy" id="2972489"/>
    <lineage>
        <taxon>Bacteria</taxon>
        <taxon>Bacillati</taxon>
        <taxon>Bacillota</taxon>
        <taxon>Bacilli</taxon>
        <taxon>Bacillales</taxon>
        <taxon>Paenibacillaceae</taxon>
        <taxon>Paenibacillus</taxon>
    </lineage>
</organism>
<comment type="caution">
    <text evidence="9">The sequence shown here is derived from an EMBL/GenBank/DDBJ whole genome shotgun (WGS) entry which is preliminary data.</text>
</comment>
<proteinExistence type="inferred from homology"/>
<feature type="transmembrane region" description="Helical" evidence="7">
    <location>
        <begin position="183"/>
        <end position="202"/>
    </location>
</feature>